<dbReference type="GO" id="GO:0005524">
    <property type="term" value="F:ATP binding"/>
    <property type="evidence" value="ECO:0007669"/>
    <property type="project" value="UniProtKB-KW"/>
</dbReference>
<evidence type="ECO:0000259" key="3">
    <source>
        <dbReference type="PROSITE" id="PS50893"/>
    </source>
</evidence>
<keyword evidence="4" id="KW-0067">ATP-binding</keyword>
<comment type="caution">
    <text evidence="4">The sequence shown here is derived from an EMBL/GenBank/DDBJ whole genome shotgun (WGS) entry which is preliminary data.</text>
</comment>
<evidence type="ECO:0000313" key="5">
    <source>
        <dbReference type="Proteomes" id="UP000011528"/>
    </source>
</evidence>
<dbReference type="PANTHER" id="PTHR43335:SF2">
    <property type="entry name" value="ABC TRANSPORTER, ATP-BINDING PROTEIN"/>
    <property type="match status" value="1"/>
</dbReference>
<dbReference type="Pfam" id="PF00005">
    <property type="entry name" value="ABC_tran"/>
    <property type="match status" value="1"/>
</dbReference>
<dbReference type="EMBL" id="AOJJ01000009">
    <property type="protein sequence ID" value="EMA72675.1"/>
    <property type="molecule type" value="Genomic_DNA"/>
</dbReference>
<dbReference type="GO" id="GO:0016887">
    <property type="term" value="F:ATP hydrolysis activity"/>
    <property type="evidence" value="ECO:0007669"/>
    <property type="project" value="InterPro"/>
</dbReference>
<keyword evidence="4" id="KW-0547">Nucleotide-binding</keyword>
<keyword evidence="2" id="KW-0813">Transport</keyword>
<dbReference type="PANTHER" id="PTHR43335">
    <property type="entry name" value="ABC TRANSPORTER, ATP-BINDING PROTEIN"/>
    <property type="match status" value="1"/>
</dbReference>
<evidence type="ECO:0000313" key="4">
    <source>
        <dbReference type="EMBL" id="EMA72675.1"/>
    </source>
</evidence>
<protein>
    <submittedName>
        <fullName evidence="4">ABC-type transport system ATP-binding protein</fullName>
    </submittedName>
</protein>
<evidence type="ECO:0000256" key="1">
    <source>
        <dbReference type="ARBA" id="ARBA00005417"/>
    </source>
</evidence>
<accession>M0PUZ8</accession>
<dbReference type="InterPro" id="IPR003439">
    <property type="entry name" value="ABC_transporter-like_ATP-bd"/>
</dbReference>
<feature type="domain" description="ABC transporter" evidence="3">
    <location>
        <begin position="1"/>
        <end position="186"/>
    </location>
</feature>
<dbReference type="InterPro" id="IPR017871">
    <property type="entry name" value="ABC_transporter-like_CS"/>
</dbReference>
<organism evidence="4 5">
    <name type="scientific">Halorubrum distributum JCM 13916</name>
    <dbReference type="NCBI Taxonomy" id="1230455"/>
    <lineage>
        <taxon>Archaea</taxon>
        <taxon>Methanobacteriati</taxon>
        <taxon>Methanobacteriota</taxon>
        <taxon>Stenosarchaea group</taxon>
        <taxon>Halobacteria</taxon>
        <taxon>Halobacteriales</taxon>
        <taxon>Haloferacaceae</taxon>
        <taxon>Halorubrum</taxon>
        <taxon>Halorubrum distributum group</taxon>
    </lineage>
</organism>
<dbReference type="SUPFAM" id="SSF52540">
    <property type="entry name" value="P-loop containing nucleoside triphosphate hydrolases"/>
    <property type="match status" value="1"/>
</dbReference>
<comment type="similarity">
    <text evidence="1">Belongs to the ABC transporter superfamily.</text>
</comment>
<dbReference type="PROSITE" id="PS00211">
    <property type="entry name" value="ABC_TRANSPORTER_1"/>
    <property type="match status" value="1"/>
</dbReference>
<dbReference type="PATRIC" id="fig|1230455.3.peg.31"/>
<reference evidence="4 5" key="1">
    <citation type="journal article" date="2014" name="PLoS Genet.">
        <title>Phylogenetically driven sequencing of extremely halophilic archaea reveals strategies for static and dynamic osmo-response.</title>
        <authorList>
            <person name="Becker E.A."/>
            <person name="Seitzer P.M."/>
            <person name="Tritt A."/>
            <person name="Larsen D."/>
            <person name="Krusor M."/>
            <person name="Yao A.I."/>
            <person name="Wu D."/>
            <person name="Madern D."/>
            <person name="Eisen J.A."/>
            <person name="Darling A.E."/>
            <person name="Facciotti M.T."/>
        </authorList>
    </citation>
    <scope>NUCLEOTIDE SEQUENCE [LARGE SCALE GENOMIC DNA]</scope>
    <source>
        <strain evidence="4 5">JCM 13916</strain>
    </source>
</reference>
<dbReference type="Gene3D" id="3.40.50.300">
    <property type="entry name" value="P-loop containing nucleotide triphosphate hydrolases"/>
    <property type="match status" value="1"/>
</dbReference>
<proteinExistence type="inferred from homology"/>
<gene>
    <name evidence="4" type="ORF">C462_00267</name>
</gene>
<sequence>MRLITTVIEPTKGAIYWNGTDTTKTPQTIRNIVGYLPQSFGVYPNLTAGEFLSYLAAIRGVGNAGARIDDLLELVNLSGAREQRLGEFSGGMRQRVGIAQALLADPNLLVVDEPTVGLDPEERVRFRNVLADLADERIVILSTHVVSDIEATASDIALLYDGEILAHDQPADLLAEADGAVWEWIVPQSRIEAIKADYTISSATRGRDGVRVRVVSETAPAPEAERVEPTLEDAYLHAVGGQPRP</sequence>
<dbReference type="STRING" id="1230455.C462_00267"/>
<dbReference type="PROSITE" id="PS50893">
    <property type="entry name" value="ABC_TRANSPORTER_2"/>
    <property type="match status" value="1"/>
</dbReference>
<dbReference type="Proteomes" id="UP000011528">
    <property type="component" value="Unassembled WGS sequence"/>
</dbReference>
<dbReference type="InterPro" id="IPR027417">
    <property type="entry name" value="P-loop_NTPase"/>
</dbReference>
<evidence type="ECO:0000256" key="2">
    <source>
        <dbReference type="ARBA" id="ARBA00022448"/>
    </source>
</evidence>
<dbReference type="AlphaFoldDB" id="M0PUZ8"/>
<name>M0PUZ8_9EURY</name>